<proteinExistence type="predicted"/>
<dbReference type="AlphaFoldDB" id="A0A916LKI3"/>
<reference evidence="1 2" key="1">
    <citation type="submission" date="2015-11" db="EMBL/GenBank/DDBJ databases">
        <authorList>
            <person name="Varghese N."/>
        </authorList>
    </citation>
    <scope>NUCLEOTIDE SEQUENCE [LARGE SCALE GENOMIC DNA]</scope>
    <source>
        <strain evidence="1 2">JGI-25</strain>
    </source>
</reference>
<gene>
    <name evidence="1" type="ORF">JGI25_01037</name>
</gene>
<comment type="caution">
    <text evidence="1">The sequence shown here is derived from an EMBL/GenBank/DDBJ whole genome shotgun (WGS) entry which is preliminary data.</text>
</comment>
<protein>
    <recommendedName>
        <fullName evidence="3">6-bladed beta-propeller protein</fullName>
    </recommendedName>
</protein>
<organism evidence="1 2">
    <name type="scientific">Kryptobacter tengchongensis</name>
    <dbReference type="NCBI Taxonomy" id="1643429"/>
    <lineage>
        <taxon>Bacteria</taxon>
        <taxon>Pseudomonadati</taxon>
        <taxon>Candidatus Kryptoniota</taxon>
        <taxon>Candidatus Kryptobacter</taxon>
    </lineage>
</organism>
<dbReference type="EMBL" id="CZVV01000065">
    <property type="protein sequence ID" value="CUT02275.1"/>
    <property type="molecule type" value="Genomic_DNA"/>
</dbReference>
<sequence>MSLNLRFLICVLIVLHFNCKRGYEKQQEEITIKLSKRLSLAFDSLFVIKGELRFKYPEGEHISDFLPNDICFVGGRYFVVSVDRRRIIQFDSLGNFLGFIGKGGEGPGEFKAILGLSTGLGKNIIALGAIPFKVVIYKYPNYNDFEEIKLPTIALDIVQLSSNKFVFYSLYTKNLLNLLSEEGKILMEILQPSNEKLKLFSAQAYTGFMFETSNAGFFFCDPISGYIFRYDSALNLICKYVPEDNLKKFFGFPKPYPQDLSPYEITQDHISYWKSFIHPLSGASLNDTLFIVQYYSSKNMRNWDKFSFNLVSVSGEALLVNSSAPHNGMLIFPGGDEILEIVPGELKGTTITEAKIFRYKLRQSVKAKVEPLN</sequence>
<name>A0A916LKI3_KRYT1</name>
<accession>A0A916LKI3</accession>
<evidence type="ECO:0008006" key="3">
    <source>
        <dbReference type="Google" id="ProtNLM"/>
    </source>
</evidence>
<dbReference type="RefSeq" id="WP_072263970.1">
    <property type="nucleotide sequence ID" value="NZ_CZVV01000065.1"/>
</dbReference>
<evidence type="ECO:0000313" key="2">
    <source>
        <dbReference type="Proteomes" id="UP000243105"/>
    </source>
</evidence>
<dbReference type="Proteomes" id="UP000243105">
    <property type="component" value="Unassembled WGS sequence"/>
</dbReference>
<dbReference type="Pfam" id="PF17170">
    <property type="entry name" value="DUF5128"/>
    <property type="match status" value="1"/>
</dbReference>
<evidence type="ECO:0000313" key="1">
    <source>
        <dbReference type="EMBL" id="CUT02275.1"/>
    </source>
</evidence>